<reference evidence="1 2" key="1">
    <citation type="submission" date="2019-04" db="EMBL/GenBank/DDBJ databases">
        <title>An improved genome assembly and genetic linkage map for asparagus bean, Vigna unguiculata ssp. sesquipedialis.</title>
        <authorList>
            <person name="Xia Q."/>
            <person name="Zhang R."/>
            <person name="Dong Y."/>
        </authorList>
    </citation>
    <scope>NUCLEOTIDE SEQUENCE [LARGE SCALE GENOMIC DNA]</scope>
    <source>
        <tissue evidence="1">Leaf</tissue>
    </source>
</reference>
<dbReference type="AlphaFoldDB" id="A0A4D6LYI4"/>
<protein>
    <submittedName>
        <fullName evidence="1">Uncharacterized protein</fullName>
    </submittedName>
</protein>
<evidence type="ECO:0000313" key="1">
    <source>
        <dbReference type="EMBL" id="QCD93815.1"/>
    </source>
</evidence>
<dbReference type="Proteomes" id="UP000501690">
    <property type="component" value="Linkage Group LG5"/>
</dbReference>
<sequence>MEATDRTSERLWVLRDVCGKGGEIEQPDKDYVCGREKGYEGEEKAHGAMEEA</sequence>
<dbReference type="EMBL" id="CP039349">
    <property type="protein sequence ID" value="QCD93815.1"/>
    <property type="molecule type" value="Genomic_DNA"/>
</dbReference>
<name>A0A4D6LYI4_VIGUN</name>
<accession>A0A4D6LYI4</accession>
<gene>
    <name evidence="1" type="ORF">DEO72_LG5g1891</name>
</gene>
<keyword evidence="2" id="KW-1185">Reference proteome</keyword>
<evidence type="ECO:0000313" key="2">
    <source>
        <dbReference type="Proteomes" id="UP000501690"/>
    </source>
</evidence>
<proteinExistence type="predicted"/>
<organism evidence="1 2">
    <name type="scientific">Vigna unguiculata</name>
    <name type="common">Cowpea</name>
    <dbReference type="NCBI Taxonomy" id="3917"/>
    <lineage>
        <taxon>Eukaryota</taxon>
        <taxon>Viridiplantae</taxon>
        <taxon>Streptophyta</taxon>
        <taxon>Embryophyta</taxon>
        <taxon>Tracheophyta</taxon>
        <taxon>Spermatophyta</taxon>
        <taxon>Magnoliopsida</taxon>
        <taxon>eudicotyledons</taxon>
        <taxon>Gunneridae</taxon>
        <taxon>Pentapetalae</taxon>
        <taxon>rosids</taxon>
        <taxon>fabids</taxon>
        <taxon>Fabales</taxon>
        <taxon>Fabaceae</taxon>
        <taxon>Papilionoideae</taxon>
        <taxon>50 kb inversion clade</taxon>
        <taxon>NPAAA clade</taxon>
        <taxon>indigoferoid/millettioid clade</taxon>
        <taxon>Phaseoleae</taxon>
        <taxon>Vigna</taxon>
    </lineage>
</organism>